<organism evidence="1 2">
    <name type="scientific">Aspergillus costaricaensis CBS 115574</name>
    <dbReference type="NCBI Taxonomy" id="1448317"/>
    <lineage>
        <taxon>Eukaryota</taxon>
        <taxon>Fungi</taxon>
        <taxon>Dikarya</taxon>
        <taxon>Ascomycota</taxon>
        <taxon>Pezizomycotina</taxon>
        <taxon>Eurotiomycetes</taxon>
        <taxon>Eurotiomycetidae</taxon>
        <taxon>Eurotiales</taxon>
        <taxon>Aspergillaceae</taxon>
        <taxon>Aspergillus</taxon>
        <taxon>Aspergillus subgen. Circumdati</taxon>
    </lineage>
</organism>
<gene>
    <name evidence="1" type="ORF">BO79DRAFT_261412</name>
</gene>
<accession>A0ACD1IUW0</accession>
<dbReference type="Proteomes" id="UP000249748">
    <property type="component" value="Unassembled WGS sequence"/>
</dbReference>
<name>A0ACD1IUW0_9EURO</name>
<reference evidence="1" key="1">
    <citation type="submission" date="2018-02" db="EMBL/GenBank/DDBJ databases">
        <title>The genomes of Aspergillus section Nigri reveals drivers in fungal speciation.</title>
        <authorList>
            <consortium name="DOE Joint Genome Institute"/>
            <person name="Vesth T.C."/>
            <person name="Nybo J."/>
            <person name="Theobald S."/>
            <person name="Brandl J."/>
            <person name="Frisvad J.C."/>
            <person name="Nielsen K.F."/>
            <person name="Lyhne E.K."/>
            <person name="Kogle M.E."/>
            <person name="Kuo A."/>
            <person name="Riley R."/>
            <person name="Clum A."/>
            <person name="Nolan M."/>
            <person name="Lipzen A."/>
            <person name="Salamov A."/>
            <person name="Henrissat B."/>
            <person name="Wiebenga A."/>
            <person name="De vries R.P."/>
            <person name="Grigoriev I.V."/>
            <person name="Mortensen U.H."/>
            <person name="Andersen M.R."/>
            <person name="Baker S.E."/>
        </authorList>
    </citation>
    <scope>NUCLEOTIDE SEQUENCE</scope>
    <source>
        <strain evidence="1">CBS 115574</strain>
    </source>
</reference>
<evidence type="ECO:0000313" key="1">
    <source>
        <dbReference type="EMBL" id="RAK94345.1"/>
    </source>
</evidence>
<dbReference type="EMBL" id="KZ824535">
    <property type="protein sequence ID" value="RAK94345.1"/>
    <property type="molecule type" value="Genomic_DNA"/>
</dbReference>
<keyword evidence="2" id="KW-1185">Reference proteome</keyword>
<evidence type="ECO:0000313" key="2">
    <source>
        <dbReference type="Proteomes" id="UP000249748"/>
    </source>
</evidence>
<sequence length="315" mass="34403">MRVFKLLWLLAAAALAAPSSQSEEDISYVRVTLQQHKTNSEKEILVIDTSTSDILASACSLALDTGAFADFSIVADVGLNGNGSIIAGPSTFTVHENVEHSGGIICYRMYDEYESLLLHLRPVAESTHIMDTLPIPFSQENLTQPAHEGELEQRQISPCSMWYPATKLVGDGDPHQNYYHKQLSENLDCGDLDECAVSASTSKSYTIGWTATANVGQWISGGFAVEQNWETGSAYECTGHAHQTICLWYKTAHTAYTVRNGQFNQCTGFNPNDDDSFIMTSPNKGNKGGLHYCVTGYCRSQGQGYWSDYAPAGGP</sequence>
<protein>
    <submittedName>
        <fullName evidence="1">Uncharacterized protein</fullName>
    </submittedName>
</protein>
<proteinExistence type="predicted"/>